<reference evidence="3" key="1">
    <citation type="submission" date="2018-01" db="EMBL/GenBank/DDBJ databases">
        <authorList>
            <person name="Li J."/>
        </authorList>
    </citation>
    <scope>NUCLEOTIDE SEQUENCE [LARGE SCALE GENOMIC DNA]</scope>
    <source>
        <strain evidence="3">2184</strain>
    </source>
</reference>
<dbReference type="KEGG" id="clia:C3E79_06820"/>
<feature type="domain" description="DUF4439" evidence="1">
    <location>
        <begin position="134"/>
        <end position="247"/>
    </location>
</feature>
<dbReference type="Proteomes" id="UP000244754">
    <property type="component" value="Chromosome"/>
</dbReference>
<gene>
    <name evidence="2" type="ORF">C3E79_06820</name>
</gene>
<dbReference type="InterPro" id="IPR029447">
    <property type="entry name" value="DUF4439"/>
</dbReference>
<dbReference type="InterPro" id="IPR009078">
    <property type="entry name" value="Ferritin-like_SF"/>
</dbReference>
<keyword evidence="3" id="KW-1185">Reference proteome</keyword>
<dbReference type="SUPFAM" id="SSF47240">
    <property type="entry name" value="Ferritin-like"/>
    <property type="match status" value="1"/>
</dbReference>
<evidence type="ECO:0000313" key="3">
    <source>
        <dbReference type="Proteomes" id="UP000244754"/>
    </source>
</evidence>
<proteinExistence type="predicted"/>
<organism evidence="2 3">
    <name type="scientific">Corynebacterium liangguodongii</name>
    <dbReference type="NCBI Taxonomy" id="2079535"/>
    <lineage>
        <taxon>Bacteria</taxon>
        <taxon>Bacillati</taxon>
        <taxon>Actinomycetota</taxon>
        <taxon>Actinomycetes</taxon>
        <taxon>Mycobacteriales</taxon>
        <taxon>Corynebacteriaceae</taxon>
        <taxon>Corynebacterium</taxon>
    </lineage>
</organism>
<dbReference type="Gene3D" id="1.20.1260.10">
    <property type="match status" value="1"/>
</dbReference>
<evidence type="ECO:0000313" key="2">
    <source>
        <dbReference type="EMBL" id="AWB85091.1"/>
    </source>
</evidence>
<name>A0A2S0WH39_9CORY</name>
<sequence>MDVVGPRANGEIMALARQASADELSLGGTPASELRKAQADQLAGEALRLCGTSPSGETPSTCNVSYGDTDLPRGAASESELIARLRADTVAAAARVPESSVDLVVAQAVDTVALEPVRLAPPSLDRAPEADVEATREALRGEYALEYGLGLATAWADDSLRQRIDALRKAADERREALVSALAPTGEVPAPAPGYETSAAPSDAASAAAFVEQLRAAQVARLRRLAAEAQGEAWRDAAIGLAAHAQRA</sequence>
<dbReference type="InterPro" id="IPR012347">
    <property type="entry name" value="Ferritin-like"/>
</dbReference>
<dbReference type="OrthoDB" id="4428108at2"/>
<evidence type="ECO:0000259" key="1">
    <source>
        <dbReference type="Pfam" id="PF14530"/>
    </source>
</evidence>
<dbReference type="EMBL" id="CP026948">
    <property type="protein sequence ID" value="AWB85091.1"/>
    <property type="molecule type" value="Genomic_DNA"/>
</dbReference>
<accession>A0A2S0WH39</accession>
<dbReference type="Pfam" id="PF14530">
    <property type="entry name" value="DUF4439"/>
    <property type="match status" value="1"/>
</dbReference>
<dbReference type="AlphaFoldDB" id="A0A2S0WH39"/>
<protein>
    <recommendedName>
        <fullName evidence="1">DUF4439 domain-containing protein</fullName>
    </recommendedName>
</protein>